<evidence type="ECO:0000313" key="1">
    <source>
        <dbReference type="EMBL" id="SPO44648.1"/>
    </source>
</evidence>
<dbReference type="Proteomes" id="UP000325008">
    <property type="component" value="Unassembled WGS sequence"/>
</dbReference>
<comment type="caution">
    <text evidence="1">The sequence shown here is derived from an EMBL/GenBank/DDBJ whole genome shotgun (WGS) entry which is preliminary data.</text>
</comment>
<keyword evidence="2" id="KW-1185">Reference proteome</keyword>
<gene>
    <name evidence="1" type="ORF">PSANT_02333</name>
</gene>
<organism evidence="1 2">
    <name type="scientific">Pseudozyma antarctica</name>
    <name type="common">Yeast</name>
    <name type="synonym">Candida antarctica</name>
    <dbReference type="NCBI Taxonomy" id="84753"/>
    <lineage>
        <taxon>Eukaryota</taxon>
        <taxon>Fungi</taxon>
        <taxon>Dikarya</taxon>
        <taxon>Basidiomycota</taxon>
        <taxon>Ustilaginomycotina</taxon>
        <taxon>Ustilaginomycetes</taxon>
        <taxon>Ustilaginales</taxon>
        <taxon>Ustilaginaceae</taxon>
        <taxon>Moesziomyces</taxon>
    </lineage>
</organism>
<name>A0A5C3FJV9_PSEA2</name>
<sequence>MRLASRGTFCRIREPQHWSQEANGREPRSSHFRLVTGSAYGLVAQQSSGEPMKNREWHKVKHTRLHAFSRVVVAKRAFDFYDMNDESSVQDGHCKAR</sequence>
<dbReference type="AlphaFoldDB" id="A0A5C3FJV9"/>
<dbReference type="EMBL" id="OOIQ01000004">
    <property type="protein sequence ID" value="SPO44648.1"/>
    <property type="molecule type" value="Genomic_DNA"/>
</dbReference>
<reference evidence="1" key="1">
    <citation type="submission" date="2018-03" db="EMBL/GenBank/DDBJ databases">
        <authorList>
            <person name="Guldener U."/>
        </authorList>
    </citation>
    <scope>NUCLEOTIDE SEQUENCE [LARGE SCALE GENOMIC DNA]</scope>
    <source>
        <strain evidence="1">ATCC34888</strain>
    </source>
</reference>
<evidence type="ECO:0000313" key="2">
    <source>
        <dbReference type="Proteomes" id="UP000325008"/>
    </source>
</evidence>
<accession>A0A5C3FJV9</accession>
<proteinExistence type="predicted"/>
<protein>
    <submittedName>
        <fullName evidence="1">Uncharacterized protein</fullName>
    </submittedName>
</protein>